<dbReference type="HOGENOM" id="CLU_2623773_0_0_1"/>
<organism evidence="2">
    <name type="scientific">Trichophyton rubrum CBS 288.86</name>
    <dbReference type="NCBI Taxonomy" id="1215330"/>
    <lineage>
        <taxon>Eukaryota</taxon>
        <taxon>Fungi</taxon>
        <taxon>Dikarya</taxon>
        <taxon>Ascomycota</taxon>
        <taxon>Pezizomycotina</taxon>
        <taxon>Eurotiomycetes</taxon>
        <taxon>Eurotiomycetidae</taxon>
        <taxon>Onygenales</taxon>
        <taxon>Arthrodermataceae</taxon>
        <taxon>Trichophyton</taxon>
    </lineage>
</organism>
<proteinExistence type="predicted"/>
<feature type="compositionally biased region" description="Polar residues" evidence="1">
    <location>
        <begin position="67"/>
        <end position="78"/>
    </location>
</feature>
<evidence type="ECO:0000313" key="2">
    <source>
        <dbReference type="EMBL" id="EZF47216.1"/>
    </source>
</evidence>
<accession>A0A022VMM1</accession>
<dbReference type="Proteomes" id="UP000023758">
    <property type="component" value="Unassembled WGS sequence"/>
</dbReference>
<name>A0A022VMM1_TRIRU</name>
<dbReference type="EMBL" id="KK207950">
    <property type="protein sequence ID" value="EZF47216.1"/>
    <property type="molecule type" value="Genomic_DNA"/>
</dbReference>
<sequence>MEPAVPRQWPCPIAKARNPPELCLDPENVYKPSSRNRVVKCRNCRDDKKSDPRRDNDTGASGPASGLTIQSQGATVGA</sequence>
<feature type="compositionally biased region" description="Basic and acidic residues" evidence="1">
    <location>
        <begin position="43"/>
        <end position="57"/>
    </location>
</feature>
<feature type="region of interest" description="Disordered" evidence="1">
    <location>
        <begin position="1"/>
        <end position="29"/>
    </location>
</feature>
<dbReference type="AlphaFoldDB" id="A0A022VMM1"/>
<gene>
    <name evidence="2" type="ORF">H103_08998</name>
</gene>
<evidence type="ECO:0000256" key="1">
    <source>
        <dbReference type="SAM" id="MobiDB-lite"/>
    </source>
</evidence>
<protein>
    <submittedName>
        <fullName evidence="2">Uncharacterized protein</fullName>
    </submittedName>
</protein>
<reference evidence="2" key="1">
    <citation type="submission" date="2014-02" db="EMBL/GenBank/DDBJ databases">
        <title>The Genome Sequence of Trichophyton rubrum (morphotype fischeri) CBS 288.86.</title>
        <authorList>
            <consortium name="The Broad Institute Genomics Platform"/>
            <person name="Cuomo C.A."/>
            <person name="White T.C."/>
            <person name="Graser Y."/>
            <person name="Martinez-Rossi N."/>
            <person name="Heitman J."/>
            <person name="Young S.K."/>
            <person name="Zeng Q."/>
            <person name="Gargeya S."/>
            <person name="Abouelleil A."/>
            <person name="Alvarado L."/>
            <person name="Chapman S.B."/>
            <person name="Gainer-Dewar J."/>
            <person name="Goldberg J."/>
            <person name="Griggs A."/>
            <person name="Gujja S."/>
            <person name="Hansen M."/>
            <person name="Howarth C."/>
            <person name="Imamovic A."/>
            <person name="Larimer J."/>
            <person name="Martinez D."/>
            <person name="Murphy C."/>
            <person name="Pearson M.D."/>
            <person name="Persinoti G."/>
            <person name="Poon T."/>
            <person name="Priest M."/>
            <person name="Roberts A.D."/>
            <person name="Saif S."/>
            <person name="Shea T.D."/>
            <person name="Sykes S.N."/>
            <person name="Wortman J."/>
            <person name="Nusbaum C."/>
            <person name="Birren B."/>
        </authorList>
    </citation>
    <scope>NUCLEOTIDE SEQUENCE [LARGE SCALE GENOMIC DNA]</scope>
    <source>
        <strain evidence="2">CBS 288.86</strain>
    </source>
</reference>
<feature type="region of interest" description="Disordered" evidence="1">
    <location>
        <begin position="41"/>
        <end position="78"/>
    </location>
</feature>